<feature type="compositionally biased region" description="Low complexity" evidence="12">
    <location>
        <begin position="340"/>
        <end position="358"/>
    </location>
</feature>
<evidence type="ECO:0000256" key="8">
    <source>
        <dbReference type="ARBA" id="ARBA00022989"/>
    </source>
</evidence>
<keyword evidence="3" id="KW-0812">Transmembrane</keyword>
<dbReference type="Pfam" id="PF00004">
    <property type="entry name" value="AAA"/>
    <property type="match status" value="1"/>
</dbReference>
<feature type="region of interest" description="Disordered" evidence="12">
    <location>
        <begin position="447"/>
        <end position="481"/>
    </location>
</feature>
<dbReference type="SMART" id="SM01024">
    <property type="entry name" value="BCS1_N"/>
    <property type="match status" value="1"/>
</dbReference>
<gene>
    <name evidence="15" type="ORF">EUX98_g7911</name>
</gene>
<sequence>MDSSSIVQLVLSALTNVTNTSFVNQTSSTSSSPLSSLTNDALLTSLLPLLFSYDWLKILLLGSAFEALRRGFFSVWRGVVKGFWIEATFEQDDEPYDWLMLWVSNHPSWHKARVVDVSSRSYLLGDHIGVPLGPIDTSDPDSESNLSVHYLPSRSETYTLWYNGCYVQIIRKMQDNGDSRYRDSNETLCVRRAVLHSLLVEASQAYVTTRKRVVRIFVADRDHWRSFSSIHKRPLHSVILEPGMAELILEDARDFLGSKAWYRERGIPFRRGYFLYGAPGSGKTSLIHTLAGELNLDVYIVSLSRAGMDDSTLIQFLSELPSRCIALMEDIDTAFQYGLNRNTSSPTSTTGPSPNSHSRSNDVDPPKTSGITLSGLLNALDGVAAHEGRLLFATSNCKSASVLDAALRRPGRMDLHVEFRLASRYQAEELFKRFYLASEELVVVDGEDEEGEKSAEETDVLLRSSESPESESPIHGSTHALPGQAFHFPRPKILALASEFAHAIPERSCSMASLQGYLMKYKTRPEVAVREAGAWAETEAGKA</sequence>
<dbReference type="GO" id="GO:0016887">
    <property type="term" value="F:ATP hydrolysis activity"/>
    <property type="evidence" value="ECO:0007669"/>
    <property type="project" value="InterPro"/>
</dbReference>
<keyword evidence="8" id="KW-1133">Transmembrane helix</keyword>
<proteinExistence type="inferred from homology"/>
<feature type="domain" description="BCS1 N-terminal" evidence="14">
    <location>
        <begin position="59"/>
        <end position="238"/>
    </location>
</feature>
<evidence type="ECO:0008006" key="17">
    <source>
        <dbReference type="Google" id="ProtNLM"/>
    </source>
</evidence>
<dbReference type="AlphaFoldDB" id="A0A4S4MCN9"/>
<evidence type="ECO:0000256" key="11">
    <source>
        <dbReference type="ARBA" id="ARBA00048778"/>
    </source>
</evidence>
<dbReference type="Pfam" id="PF25426">
    <property type="entry name" value="AAA_lid_BCS1"/>
    <property type="match status" value="1"/>
</dbReference>
<dbReference type="InterPro" id="IPR057495">
    <property type="entry name" value="AAA_lid_BCS1"/>
</dbReference>
<protein>
    <recommendedName>
        <fullName evidence="17">AAA+ ATPase domain-containing protein</fullName>
    </recommendedName>
</protein>
<comment type="subcellular location">
    <subcellularLocation>
        <location evidence="1">Mitochondrion inner membrane</location>
        <topology evidence="1">Single-pass membrane protein</topology>
    </subcellularLocation>
</comment>
<keyword evidence="16" id="KW-1185">Reference proteome</keyword>
<feature type="region of interest" description="Disordered" evidence="12">
    <location>
        <begin position="339"/>
        <end position="368"/>
    </location>
</feature>
<dbReference type="EMBL" id="SGPM01000371">
    <property type="protein sequence ID" value="THH23266.1"/>
    <property type="molecule type" value="Genomic_DNA"/>
</dbReference>
<evidence type="ECO:0000313" key="16">
    <source>
        <dbReference type="Proteomes" id="UP000308730"/>
    </source>
</evidence>
<dbReference type="PANTHER" id="PTHR23070">
    <property type="entry name" value="BCS1 AAA-TYPE ATPASE"/>
    <property type="match status" value="1"/>
</dbReference>
<dbReference type="InterPro" id="IPR003959">
    <property type="entry name" value="ATPase_AAA_core"/>
</dbReference>
<organism evidence="15 16">
    <name type="scientific">Antrodiella citrinella</name>
    <dbReference type="NCBI Taxonomy" id="2447956"/>
    <lineage>
        <taxon>Eukaryota</taxon>
        <taxon>Fungi</taxon>
        <taxon>Dikarya</taxon>
        <taxon>Basidiomycota</taxon>
        <taxon>Agaricomycotina</taxon>
        <taxon>Agaricomycetes</taxon>
        <taxon>Polyporales</taxon>
        <taxon>Steccherinaceae</taxon>
        <taxon>Antrodiella</taxon>
    </lineage>
</organism>
<reference evidence="15 16" key="1">
    <citation type="submission" date="2019-02" db="EMBL/GenBank/DDBJ databases">
        <title>Genome sequencing of the rare red list fungi Antrodiella citrinella (Flaviporus citrinellus).</title>
        <authorList>
            <person name="Buettner E."/>
            <person name="Kellner H."/>
        </authorList>
    </citation>
    <scope>NUCLEOTIDE SEQUENCE [LARGE SCALE GENOMIC DNA]</scope>
    <source>
        <strain evidence="15 16">DSM 108506</strain>
    </source>
</reference>
<name>A0A4S4MCN9_9APHY</name>
<evidence type="ECO:0000256" key="7">
    <source>
        <dbReference type="ARBA" id="ARBA00022840"/>
    </source>
</evidence>
<dbReference type="SUPFAM" id="SSF52540">
    <property type="entry name" value="P-loop containing nucleoside triphosphate hydrolases"/>
    <property type="match status" value="1"/>
</dbReference>
<evidence type="ECO:0000256" key="5">
    <source>
        <dbReference type="ARBA" id="ARBA00022792"/>
    </source>
</evidence>
<dbReference type="InterPro" id="IPR050747">
    <property type="entry name" value="Mitochondrial_chaperone_BCS1"/>
</dbReference>
<dbReference type="Pfam" id="PF08740">
    <property type="entry name" value="BCS1_N"/>
    <property type="match status" value="1"/>
</dbReference>
<dbReference type="OrthoDB" id="10251412at2759"/>
<dbReference type="GO" id="GO:0005524">
    <property type="term" value="F:ATP binding"/>
    <property type="evidence" value="ECO:0007669"/>
    <property type="project" value="UniProtKB-KW"/>
</dbReference>
<evidence type="ECO:0000256" key="10">
    <source>
        <dbReference type="ARBA" id="ARBA00023136"/>
    </source>
</evidence>
<dbReference type="InterPro" id="IPR027417">
    <property type="entry name" value="P-loop_NTPase"/>
</dbReference>
<feature type="compositionally biased region" description="Low complexity" evidence="12">
    <location>
        <begin position="464"/>
        <end position="473"/>
    </location>
</feature>
<evidence type="ECO:0000259" key="14">
    <source>
        <dbReference type="SMART" id="SM01024"/>
    </source>
</evidence>
<comment type="similarity">
    <text evidence="2">Belongs to the AAA ATPase family. BCS1 subfamily.</text>
</comment>
<dbReference type="InterPro" id="IPR003593">
    <property type="entry name" value="AAA+_ATPase"/>
</dbReference>
<evidence type="ECO:0000256" key="12">
    <source>
        <dbReference type="SAM" id="MobiDB-lite"/>
    </source>
</evidence>
<dbReference type="Proteomes" id="UP000308730">
    <property type="component" value="Unassembled WGS sequence"/>
</dbReference>
<evidence type="ECO:0000256" key="2">
    <source>
        <dbReference type="ARBA" id="ARBA00007448"/>
    </source>
</evidence>
<dbReference type="GO" id="GO:0005743">
    <property type="term" value="C:mitochondrial inner membrane"/>
    <property type="evidence" value="ECO:0007669"/>
    <property type="project" value="UniProtKB-SubCell"/>
</dbReference>
<accession>A0A4S4MCN9</accession>
<comment type="caution">
    <text evidence="15">The sequence shown here is derived from an EMBL/GenBank/DDBJ whole genome shotgun (WGS) entry which is preliminary data.</text>
</comment>
<comment type="catalytic activity">
    <reaction evidence="11">
        <text>ATP + H2O = ADP + phosphate + H(+)</text>
        <dbReference type="Rhea" id="RHEA:13065"/>
        <dbReference type="ChEBI" id="CHEBI:15377"/>
        <dbReference type="ChEBI" id="CHEBI:15378"/>
        <dbReference type="ChEBI" id="CHEBI:30616"/>
        <dbReference type="ChEBI" id="CHEBI:43474"/>
        <dbReference type="ChEBI" id="CHEBI:456216"/>
    </reaction>
    <physiologicalReaction direction="left-to-right" evidence="11">
        <dbReference type="Rhea" id="RHEA:13066"/>
    </physiologicalReaction>
</comment>
<keyword evidence="5" id="KW-0999">Mitochondrion inner membrane</keyword>
<keyword evidence="6" id="KW-0378">Hydrolase</keyword>
<evidence type="ECO:0000256" key="3">
    <source>
        <dbReference type="ARBA" id="ARBA00022692"/>
    </source>
</evidence>
<evidence type="ECO:0000313" key="15">
    <source>
        <dbReference type="EMBL" id="THH23266.1"/>
    </source>
</evidence>
<keyword evidence="10" id="KW-0472">Membrane</keyword>
<evidence type="ECO:0000256" key="1">
    <source>
        <dbReference type="ARBA" id="ARBA00004434"/>
    </source>
</evidence>
<keyword evidence="4" id="KW-0547">Nucleotide-binding</keyword>
<evidence type="ECO:0000256" key="9">
    <source>
        <dbReference type="ARBA" id="ARBA00023128"/>
    </source>
</evidence>
<keyword evidence="9" id="KW-0496">Mitochondrion</keyword>
<dbReference type="Gene3D" id="3.40.50.300">
    <property type="entry name" value="P-loop containing nucleotide triphosphate hydrolases"/>
    <property type="match status" value="1"/>
</dbReference>
<evidence type="ECO:0000256" key="4">
    <source>
        <dbReference type="ARBA" id="ARBA00022741"/>
    </source>
</evidence>
<feature type="domain" description="AAA+ ATPase" evidence="13">
    <location>
        <begin position="269"/>
        <end position="423"/>
    </location>
</feature>
<evidence type="ECO:0000256" key="6">
    <source>
        <dbReference type="ARBA" id="ARBA00022801"/>
    </source>
</evidence>
<keyword evidence="7" id="KW-0067">ATP-binding</keyword>
<dbReference type="InterPro" id="IPR014851">
    <property type="entry name" value="BCS1_N"/>
</dbReference>
<evidence type="ECO:0000259" key="13">
    <source>
        <dbReference type="SMART" id="SM00382"/>
    </source>
</evidence>
<dbReference type="SMART" id="SM00382">
    <property type="entry name" value="AAA"/>
    <property type="match status" value="1"/>
</dbReference>